<evidence type="ECO:0000313" key="2">
    <source>
        <dbReference type="Proteomes" id="UP000042527"/>
    </source>
</evidence>
<protein>
    <submittedName>
        <fullName evidence="1">Uncharacterized protein</fullName>
    </submittedName>
</protein>
<name>A0A0B7GXQ4_TREPH</name>
<accession>A0A0B7GXQ4</accession>
<keyword evidence="2" id="KW-1185">Reference proteome</keyword>
<gene>
    <name evidence="1" type="ORF">TPHV1_80041</name>
</gene>
<dbReference type="AlphaFoldDB" id="A0A0B7GXQ4"/>
<evidence type="ECO:0000313" key="1">
    <source>
        <dbReference type="EMBL" id="CEM63288.1"/>
    </source>
</evidence>
<dbReference type="EMBL" id="CDNC01000050">
    <property type="protein sequence ID" value="CEM63288.1"/>
    <property type="molecule type" value="Genomic_DNA"/>
</dbReference>
<dbReference type="Proteomes" id="UP000042527">
    <property type="component" value="Unassembled WGS sequence"/>
</dbReference>
<sequence length="50" mass="6256">MVPRRNDVLKQSNLQSFKTRRFHFDTEVKMKPLCRTLFYKFFTIRIKYVK</sequence>
<proteinExistence type="predicted"/>
<organism evidence="1 2">
    <name type="scientific">Treponema phagedenis</name>
    <dbReference type="NCBI Taxonomy" id="162"/>
    <lineage>
        <taxon>Bacteria</taxon>
        <taxon>Pseudomonadati</taxon>
        <taxon>Spirochaetota</taxon>
        <taxon>Spirochaetia</taxon>
        <taxon>Spirochaetales</taxon>
        <taxon>Treponemataceae</taxon>
        <taxon>Treponema</taxon>
    </lineage>
</organism>
<reference evidence="2" key="1">
    <citation type="submission" date="2015-01" db="EMBL/GenBank/DDBJ databases">
        <authorList>
            <person name="Manzoor Shahid"/>
            <person name="Zubair Saima"/>
        </authorList>
    </citation>
    <scope>NUCLEOTIDE SEQUENCE [LARGE SCALE GENOMIC DNA]</scope>
    <source>
        <strain evidence="2">V1</strain>
    </source>
</reference>